<organism evidence="1 2">
    <name type="scientific">Caerostris darwini</name>
    <dbReference type="NCBI Taxonomy" id="1538125"/>
    <lineage>
        <taxon>Eukaryota</taxon>
        <taxon>Metazoa</taxon>
        <taxon>Ecdysozoa</taxon>
        <taxon>Arthropoda</taxon>
        <taxon>Chelicerata</taxon>
        <taxon>Arachnida</taxon>
        <taxon>Araneae</taxon>
        <taxon>Araneomorphae</taxon>
        <taxon>Entelegynae</taxon>
        <taxon>Araneoidea</taxon>
        <taxon>Araneidae</taxon>
        <taxon>Caerostris</taxon>
    </lineage>
</organism>
<gene>
    <name evidence="1" type="ORF">CDAR_177941</name>
</gene>
<keyword evidence="2" id="KW-1185">Reference proteome</keyword>
<protein>
    <submittedName>
        <fullName evidence="1">Uncharacterized protein</fullName>
    </submittedName>
</protein>
<accession>A0AAV4WES0</accession>
<evidence type="ECO:0000313" key="2">
    <source>
        <dbReference type="Proteomes" id="UP001054837"/>
    </source>
</evidence>
<dbReference type="AlphaFoldDB" id="A0AAV4WES0"/>
<dbReference type="Proteomes" id="UP001054837">
    <property type="component" value="Unassembled WGS sequence"/>
</dbReference>
<proteinExistence type="predicted"/>
<sequence length="92" mass="10635">MSPRWADPICIVSFHPLSRSLISLCGGLWGRLRHPWLLMATVRISKDLCRTLDDITVYWIHILPDIDDESCLESGSYCLAWFYVKPHATDFL</sequence>
<name>A0AAV4WES0_9ARAC</name>
<dbReference type="EMBL" id="BPLQ01014590">
    <property type="protein sequence ID" value="GIY81217.1"/>
    <property type="molecule type" value="Genomic_DNA"/>
</dbReference>
<comment type="caution">
    <text evidence="1">The sequence shown here is derived from an EMBL/GenBank/DDBJ whole genome shotgun (WGS) entry which is preliminary data.</text>
</comment>
<reference evidence="1 2" key="1">
    <citation type="submission" date="2021-06" db="EMBL/GenBank/DDBJ databases">
        <title>Caerostris darwini draft genome.</title>
        <authorList>
            <person name="Kono N."/>
            <person name="Arakawa K."/>
        </authorList>
    </citation>
    <scope>NUCLEOTIDE SEQUENCE [LARGE SCALE GENOMIC DNA]</scope>
</reference>
<evidence type="ECO:0000313" key="1">
    <source>
        <dbReference type="EMBL" id="GIY81217.1"/>
    </source>
</evidence>